<feature type="binding site" description="covalent" evidence="6">
    <location>
        <position position="46"/>
    </location>
    <ligand>
        <name>heme c</name>
        <dbReference type="ChEBI" id="CHEBI:61717"/>
    </ligand>
</feature>
<evidence type="ECO:0000256" key="3">
    <source>
        <dbReference type="ARBA" id="ARBA00022723"/>
    </source>
</evidence>
<gene>
    <name evidence="10" type="ORF">H1191_13665</name>
</gene>
<reference evidence="10 11" key="1">
    <citation type="submission" date="2020-07" db="EMBL/GenBank/DDBJ databases">
        <authorList>
            <person name="Feng H."/>
        </authorList>
    </citation>
    <scope>NUCLEOTIDE SEQUENCE [LARGE SCALE GENOMIC DNA]</scope>
    <source>
        <strain evidence="11">s-10</strain>
    </source>
</reference>
<evidence type="ECO:0000256" key="4">
    <source>
        <dbReference type="ARBA" id="ARBA00022982"/>
    </source>
</evidence>
<feature type="domain" description="Cytochrome c" evidence="9">
    <location>
        <begin position="33"/>
        <end position="107"/>
    </location>
</feature>
<keyword evidence="4" id="KW-0249">Electron transport</keyword>
<dbReference type="PROSITE" id="PS51257">
    <property type="entry name" value="PROKAR_LIPOPROTEIN"/>
    <property type="match status" value="1"/>
</dbReference>
<feature type="binding site" description="axial binding residue" evidence="7">
    <location>
        <position position="85"/>
    </location>
    <ligand>
        <name>heme c</name>
        <dbReference type="ChEBI" id="CHEBI:61717"/>
    </ligand>
    <ligandPart>
        <name>Fe</name>
        <dbReference type="ChEBI" id="CHEBI:18248"/>
    </ligandPart>
</feature>
<accession>A0A7W1WSQ1</accession>
<dbReference type="GO" id="GO:0005506">
    <property type="term" value="F:iron ion binding"/>
    <property type="evidence" value="ECO:0007669"/>
    <property type="project" value="InterPro"/>
</dbReference>
<feature type="chain" id="PRO_5039149818" evidence="8">
    <location>
        <begin position="19"/>
        <end position="107"/>
    </location>
</feature>
<dbReference type="AlphaFoldDB" id="A0A7W1WSQ1"/>
<dbReference type="PROSITE" id="PS51007">
    <property type="entry name" value="CYTC"/>
    <property type="match status" value="1"/>
</dbReference>
<dbReference type="Pfam" id="PF13442">
    <property type="entry name" value="Cytochrome_CBB3"/>
    <property type="match status" value="1"/>
</dbReference>
<keyword evidence="11" id="KW-1185">Reference proteome</keyword>
<keyword evidence="2 6" id="KW-0349">Heme</keyword>
<evidence type="ECO:0000313" key="10">
    <source>
        <dbReference type="EMBL" id="MBA4495353.1"/>
    </source>
</evidence>
<evidence type="ECO:0000313" key="11">
    <source>
        <dbReference type="Proteomes" id="UP000535491"/>
    </source>
</evidence>
<evidence type="ECO:0000259" key="9">
    <source>
        <dbReference type="PROSITE" id="PS51007"/>
    </source>
</evidence>
<keyword evidence="5 7" id="KW-0408">Iron</keyword>
<feature type="signal peptide" evidence="8">
    <location>
        <begin position="1"/>
        <end position="18"/>
    </location>
</feature>
<comment type="caution">
    <text evidence="10">The sequence shown here is derived from an EMBL/GenBank/DDBJ whole genome shotgun (WGS) entry which is preliminary data.</text>
</comment>
<organism evidence="10 11">
    <name type="scientific">Paenactinomyces guangxiensis</name>
    <dbReference type="NCBI Taxonomy" id="1490290"/>
    <lineage>
        <taxon>Bacteria</taxon>
        <taxon>Bacillati</taxon>
        <taxon>Bacillota</taxon>
        <taxon>Bacilli</taxon>
        <taxon>Bacillales</taxon>
        <taxon>Thermoactinomycetaceae</taxon>
        <taxon>Paenactinomyces</taxon>
    </lineage>
</organism>
<sequence length="107" mass="11284">MRKLAIGFAGLLSFVLLAGCNPQQQTNRAPANDTAMEPKDIYTNNCASCHGGNLQGSIGPSLEKIGGKLSKEEIANIIANGTGSMPGQTQISAQQREKLAAWLAEQK</sequence>
<dbReference type="InterPro" id="IPR012218">
    <property type="entry name" value="Cyt_c_BACSU-c550-type"/>
</dbReference>
<dbReference type="GO" id="GO:0016020">
    <property type="term" value="C:membrane"/>
    <property type="evidence" value="ECO:0007669"/>
    <property type="project" value="InterPro"/>
</dbReference>
<evidence type="ECO:0000256" key="6">
    <source>
        <dbReference type="PIRSR" id="PIRSR000025-1"/>
    </source>
</evidence>
<keyword evidence="8" id="KW-0732">Signal</keyword>
<dbReference type="InterPro" id="IPR051811">
    <property type="entry name" value="Cytochrome_c550/c551-like"/>
</dbReference>
<keyword evidence="3 7" id="KW-0479">Metal-binding</keyword>
<dbReference type="Proteomes" id="UP000535491">
    <property type="component" value="Unassembled WGS sequence"/>
</dbReference>
<name>A0A7W1WSQ1_9BACL</name>
<evidence type="ECO:0000256" key="8">
    <source>
        <dbReference type="SAM" id="SignalP"/>
    </source>
</evidence>
<evidence type="ECO:0000256" key="7">
    <source>
        <dbReference type="PIRSR" id="PIRSR000025-2"/>
    </source>
</evidence>
<dbReference type="PIRSF" id="PIRSF000025">
    <property type="entry name" value="Cytc_Bsub_c550"/>
    <property type="match status" value="1"/>
</dbReference>
<dbReference type="EMBL" id="JACEIQ010000014">
    <property type="protein sequence ID" value="MBA4495353.1"/>
    <property type="molecule type" value="Genomic_DNA"/>
</dbReference>
<evidence type="ECO:0000256" key="5">
    <source>
        <dbReference type="ARBA" id="ARBA00023004"/>
    </source>
</evidence>
<dbReference type="GO" id="GO:0020037">
    <property type="term" value="F:heme binding"/>
    <property type="evidence" value="ECO:0007669"/>
    <property type="project" value="InterPro"/>
</dbReference>
<comment type="PTM">
    <text evidence="6">Binds 1 heme c group covalently per subunit.</text>
</comment>
<feature type="binding site" description="axial binding residue" evidence="7">
    <location>
        <position position="50"/>
    </location>
    <ligand>
        <name>heme c</name>
        <dbReference type="ChEBI" id="CHEBI:61717"/>
    </ligand>
    <ligandPart>
        <name>Fe</name>
        <dbReference type="ChEBI" id="CHEBI:18248"/>
    </ligandPart>
</feature>
<evidence type="ECO:0000256" key="2">
    <source>
        <dbReference type="ARBA" id="ARBA00022617"/>
    </source>
</evidence>
<dbReference type="SUPFAM" id="SSF46626">
    <property type="entry name" value="Cytochrome c"/>
    <property type="match status" value="1"/>
</dbReference>
<dbReference type="PANTHER" id="PTHR37823:SF4">
    <property type="entry name" value="MENAQUINOL-CYTOCHROME C REDUCTASE CYTOCHROME B_C SUBUNIT"/>
    <property type="match status" value="1"/>
</dbReference>
<dbReference type="PANTHER" id="PTHR37823">
    <property type="entry name" value="CYTOCHROME C-553-LIKE"/>
    <property type="match status" value="1"/>
</dbReference>
<dbReference type="InterPro" id="IPR009056">
    <property type="entry name" value="Cyt_c-like_dom"/>
</dbReference>
<evidence type="ECO:0000256" key="1">
    <source>
        <dbReference type="ARBA" id="ARBA00022448"/>
    </source>
</evidence>
<keyword evidence="1" id="KW-0813">Transport</keyword>
<dbReference type="GO" id="GO:0009055">
    <property type="term" value="F:electron transfer activity"/>
    <property type="evidence" value="ECO:0007669"/>
    <property type="project" value="InterPro"/>
</dbReference>
<dbReference type="Gene3D" id="1.10.760.10">
    <property type="entry name" value="Cytochrome c-like domain"/>
    <property type="match status" value="1"/>
</dbReference>
<dbReference type="RefSeq" id="WP_181752706.1">
    <property type="nucleotide sequence ID" value="NZ_JACEIQ010000014.1"/>
</dbReference>
<protein>
    <submittedName>
        <fullName evidence="10">Cytochrome c</fullName>
    </submittedName>
</protein>
<proteinExistence type="predicted"/>
<feature type="binding site" description="covalent" evidence="6">
    <location>
        <position position="49"/>
    </location>
    <ligand>
        <name>heme c</name>
        <dbReference type="ChEBI" id="CHEBI:61717"/>
    </ligand>
</feature>
<dbReference type="InterPro" id="IPR036909">
    <property type="entry name" value="Cyt_c-like_dom_sf"/>
</dbReference>